<evidence type="ECO:0008006" key="4">
    <source>
        <dbReference type="Google" id="ProtNLM"/>
    </source>
</evidence>
<gene>
    <name evidence="2" type="ORF">DGQ38_14135</name>
</gene>
<evidence type="ECO:0000256" key="1">
    <source>
        <dbReference type="SAM" id="SignalP"/>
    </source>
</evidence>
<evidence type="ECO:0000313" key="3">
    <source>
        <dbReference type="Proteomes" id="UP000264330"/>
    </source>
</evidence>
<dbReference type="PROSITE" id="PS51257">
    <property type="entry name" value="PROKAR_LIPOPROTEIN"/>
    <property type="match status" value="1"/>
</dbReference>
<reference evidence="2 3" key="1">
    <citation type="journal article" date="2018" name="Nat. Biotechnol.">
        <title>A standardized bacterial taxonomy based on genome phylogeny substantially revises the tree of life.</title>
        <authorList>
            <person name="Parks D.H."/>
            <person name="Chuvochina M."/>
            <person name="Waite D.W."/>
            <person name="Rinke C."/>
            <person name="Skarshewski A."/>
            <person name="Chaumeil P.A."/>
            <person name="Hugenholtz P."/>
        </authorList>
    </citation>
    <scope>NUCLEOTIDE SEQUENCE [LARGE SCALE GENOMIC DNA]</scope>
    <source>
        <strain evidence="2">UBA9359</strain>
    </source>
</reference>
<keyword evidence="1" id="KW-0732">Signal</keyword>
<name>A0A3D5J418_9FLAO</name>
<dbReference type="EMBL" id="DPMF01000327">
    <property type="protein sequence ID" value="HCV82182.1"/>
    <property type="molecule type" value="Genomic_DNA"/>
</dbReference>
<feature type="signal peptide" evidence="1">
    <location>
        <begin position="1"/>
        <end position="21"/>
    </location>
</feature>
<dbReference type="Proteomes" id="UP000264330">
    <property type="component" value="Unassembled WGS sequence"/>
</dbReference>
<dbReference type="AlphaFoldDB" id="A0A3D5J418"/>
<comment type="caution">
    <text evidence="2">The sequence shown here is derived from an EMBL/GenBank/DDBJ whole genome shotgun (WGS) entry which is preliminary data.</text>
</comment>
<feature type="chain" id="PRO_5017676250" description="Lipoprotein" evidence="1">
    <location>
        <begin position="22"/>
        <end position="146"/>
    </location>
</feature>
<evidence type="ECO:0000313" key="2">
    <source>
        <dbReference type="EMBL" id="HCV82182.1"/>
    </source>
</evidence>
<proteinExistence type="predicted"/>
<organism evidence="2 3">
    <name type="scientific">Zunongwangia profunda</name>
    <dbReference type="NCBI Taxonomy" id="398743"/>
    <lineage>
        <taxon>Bacteria</taxon>
        <taxon>Pseudomonadati</taxon>
        <taxon>Bacteroidota</taxon>
        <taxon>Flavobacteriia</taxon>
        <taxon>Flavobacteriales</taxon>
        <taxon>Flavobacteriaceae</taxon>
        <taxon>Zunongwangia</taxon>
    </lineage>
</organism>
<sequence length="146" mass="17283">MKRLFLALSSLLLLFSCTNDAEDFDWLIGEWKRVNAEEDFKTYEIWKKDKNYYSGLGYTMLDDDTIFKENLKLFKENDEWTLQVTGVNEAPTPFVLSELKPEYFIAENDTNEFPKKIIYKLQNDTLKANVSTTEFDVDFEFVKIQK</sequence>
<protein>
    <recommendedName>
        <fullName evidence="4">Lipoprotein</fullName>
    </recommendedName>
</protein>
<accession>A0A3D5J418</accession>
<dbReference type="RefSeq" id="WP_272957785.1">
    <property type="nucleotide sequence ID" value="NZ_CAXGSG010000013.1"/>
</dbReference>